<keyword evidence="2" id="KW-1133">Transmembrane helix</keyword>
<sequence length="515" mass="57149">MGMSQKFIQLIVLFLLLACGGITPGIAQTYTPETVPNPKQSRSAQYVSNPDHILSNEAVSQINLVLGKLEDSTTAQVAVVCLNSIGEGIPKDFATALFRKWGLGYQKKNNGLLVLLVKDQHRIEMETGYGLEGVLPDAICSRIQTRKMIPLAKVGDFDGAMIAGVNEIARLISEPEAAKEVYDKSKSTYRAGQPLENSAIFVLFLLLIPALFIFRLLSFFFRKSNPIVDKIDETISQSKWRFPRVFLLYVLLPVCVGFMVVKLRAPLSLHGWQILLVMYAYTGAVVWERRQRRKNAFQKLFGTMAESARYVRYKAARLNGWGPVLLFPIPFGWFKREDNRALDAIRNHSRQSAEGYMLTKVDNTRKGDFLTDYQRTEQRLGSVDYDVWRNESHNITQAIAYENLNDKVYQNCNKCGSRAMSLTGNRIVTEATTEREGRGSHDYQCQACGHHREEQYTIAVIRQSKPSTSHSSTTYSSSGSSSSWGGSSGSSSSSSSSSSSWGGGSSGGGGSGSSW</sequence>
<keyword evidence="2" id="KW-0812">Transmembrane</keyword>
<dbReference type="PANTHER" id="PTHR30373:SF2">
    <property type="entry name" value="UPF0603 PROTEIN YGCG"/>
    <property type="match status" value="1"/>
</dbReference>
<evidence type="ECO:0000256" key="1">
    <source>
        <dbReference type="SAM" id="MobiDB-lite"/>
    </source>
</evidence>
<feature type="compositionally biased region" description="Gly residues" evidence="1">
    <location>
        <begin position="501"/>
        <end position="515"/>
    </location>
</feature>
<feature type="region of interest" description="Disordered" evidence="1">
    <location>
        <begin position="462"/>
        <end position="515"/>
    </location>
</feature>
<evidence type="ECO:0000313" key="4">
    <source>
        <dbReference type="EMBL" id="QHV99549.1"/>
    </source>
</evidence>
<dbReference type="KEGG" id="senf:GJR95_33070"/>
<dbReference type="EMBL" id="CP045997">
    <property type="protein sequence ID" value="QHV99549.1"/>
    <property type="molecule type" value="Genomic_DNA"/>
</dbReference>
<name>A0A6P1W689_9BACT</name>
<dbReference type="PANTHER" id="PTHR30373">
    <property type="entry name" value="UPF0603 PROTEIN YGCG"/>
    <property type="match status" value="1"/>
</dbReference>
<evidence type="ECO:0000256" key="2">
    <source>
        <dbReference type="SAM" id="Phobius"/>
    </source>
</evidence>
<keyword evidence="2" id="KW-0472">Membrane</keyword>
<keyword evidence="5" id="KW-1185">Reference proteome</keyword>
<dbReference type="Pfam" id="PF04536">
    <property type="entry name" value="TPM_phosphatase"/>
    <property type="match status" value="1"/>
</dbReference>
<dbReference type="Gene3D" id="3.10.310.50">
    <property type="match status" value="1"/>
</dbReference>
<proteinExistence type="predicted"/>
<feature type="domain" description="TPM" evidence="3">
    <location>
        <begin position="47"/>
        <end position="170"/>
    </location>
</feature>
<protein>
    <recommendedName>
        <fullName evidence="3">TPM domain-containing protein</fullName>
    </recommendedName>
</protein>
<reference evidence="4 5" key="1">
    <citation type="submission" date="2019-11" db="EMBL/GenBank/DDBJ databases">
        <title>Spirosoma endbachense sp. nov., isolated from a natural salt meadow.</title>
        <authorList>
            <person name="Rojas J."/>
            <person name="Ambika Manirajan B."/>
            <person name="Ratering S."/>
            <person name="Suarez C."/>
            <person name="Geissler-Plaum R."/>
            <person name="Schnell S."/>
        </authorList>
    </citation>
    <scope>NUCLEOTIDE SEQUENCE [LARGE SCALE GENOMIC DNA]</scope>
    <source>
        <strain evidence="4 5">I-24</strain>
    </source>
</reference>
<dbReference type="PROSITE" id="PS51257">
    <property type="entry name" value="PROKAR_LIPOPROTEIN"/>
    <property type="match status" value="1"/>
</dbReference>
<feature type="transmembrane region" description="Helical" evidence="2">
    <location>
        <begin position="267"/>
        <end position="287"/>
    </location>
</feature>
<accession>A0A6P1W689</accession>
<dbReference type="AlphaFoldDB" id="A0A6P1W689"/>
<feature type="transmembrane region" description="Helical" evidence="2">
    <location>
        <begin position="199"/>
        <end position="221"/>
    </location>
</feature>
<evidence type="ECO:0000259" key="3">
    <source>
        <dbReference type="Pfam" id="PF04536"/>
    </source>
</evidence>
<feature type="compositionally biased region" description="Low complexity" evidence="1">
    <location>
        <begin position="467"/>
        <end position="500"/>
    </location>
</feature>
<organism evidence="4 5">
    <name type="scientific">Spirosoma endbachense</name>
    <dbReference type="NCBI Taxonomy" id="2666025"/>
    <lineage>
        <taxon>Bacteria</taxon>
        <taxon>Pseudomonadati</taxon>
        <taxon>Bacteroidota</taxon>
        <taxon>Cytophagia</taxon>
        <taxon>Cytophagales</taxon>
        <taxon>Cytophagaceae</taxon>
        <taxon>Spirosoma</taxon>
    </lineage>
</organism>
<feature type="transmembrane region" description="Helical" evidence="2">
    <location>
        <begin position="242"/>
        <end position="261"/>
    </location>
</feature>
<dbReference type="Proteomes" id="UP000464577">
    <property type="component" value="Chromosome"/>
</dbReference>
<dbReference type="InterPro" id="IPR007621">
    <property type="entry name" value="TPM_dom"/>
</dbReference>
<evidence type="ECO:0000313" key="5">
    <source>
        <dbReference type="Proteomes" id="UP000464577"/>
    </source>
</evidence>
<gene>
    <name evidence="4" type="ORF">GJR95_33070</name>
</gene>